<sequence>MSANYDNWERLVAAVLKKVQLWQLFHEQSRSPSIRSEASDSSSSSSFDLSYQDLAFDFTSLGILSKLQKEPPKLILVSDFGAEFDVEDVYLAHAELLGRGTFGSAYTAEMENGLKIVVKRLDSANLSELEFKGRVEIVGNVRHQNVVALRAYYTSKDERAMLYDYYSDGSVFALLHDWDTRLKIAIGAARGIAEIHTHNGGNLVHGNVKASNIFLNPLNYGCVSDLGLTNMITATSMPKALCYAPEIKKTQNVSQASDVYSFGILLLELITRKSPVNIVNGPKAVDLVKLVNSVKRNEKFAKVFDVDILKNSTVKENMVKMAQIGMSCAAKSLKKRPRMFEVVKMLEDLQMMNTESSNLNTKSGDIQMTNKKELVFVENGNHPFELDDLLRASAEVLGKGTFGTSYKAMLSETDVLVKRLKGVTVTLYEFHHQSQIIGKMRHGNVDRLRAYHFSQDEKLMVYDYQDRGSVSAFLHDKTAPDWRPLDWEARLKIAVGAAKGIAHIHRQDGGKFVHGNIKSSNIFLNRQKYGLVANAGLAKLVEPIRRSVVRNLGQFAPEVNDTSNVSQACDVYSFGVLLLELATGRPAQHTNEEGDVVSLVRWVQLVVREEWSDEVFDVEILRYKDVDEAMVQLLQIAMECVAFSPEGRPRMFEVMKMLEEISTGMNKGEKPSIQSRLEDVMEDLLPRIHHGF</sequence>
<dbReference type="FunFam" id="1.10.510.10:FF:000095">
    <property type="entry name" value="protein STRUBBELIG-RECEPTOR FAMILY 8"/>
    <property type="match status" value="1"/>
</dbReference>
<dbReference type="InterPro" id="IPR000719">
    <property type="entry name" value="Prot_kinase_dom"/>
</dbReference>
<dbReference type="GO" id="GO:0005524">
    <property type="term" value="F:ATP binding"/>
    <property type="evidence" value="ECO:0007669"/>
    <property type="project" value="UniProtKB-UniRule"/>
</dbReference>
<reference evidence="3 4" key="1">
    <citation type="journal article" date="2013" name="Proc. Natl. Acad. Sci. U.S.A.">
        <title>Fine-scale variation in meiotic recombination in Mimulus inferred from population shotgun sequencing.</title>
        <authorList>
            <person name="Hellsten U."/>
            <person name="Wright K.M."/>
            <person name="Jenkins J."/>
            <person name="Shu S."/>
            <person name="Yuan Y."/>
            <person name="Wessler S.R."/>
            <person name="Schmutz J."/>
            <person name="Willis J.H."/>
            <person name="Rokhsar D.S."/>
        </authorList>
    </citation>
    <scope>NUCLEOTIDE SEQUENCE [LARGE SCALE GENOMIC DNA]</scope>
    <source>
        <strain evidence="4">cv. DUN x IM62</strain>
    </source>
</reference>
<dbReference type="Gene3D" id="1.10.510.10">
    <property type="entry name" value="Transferase(Phosphotransferase) domain 1"/>
    <property type="match status" value="2"/>
</dbReference>
<name>A0A022QCK3_ERYGU</name>
<dbReference type="STRING" id="4155.A0A022QCK3"/>
<dbReference type="SUPFAM" id="SSF56112">
    <property type="entry name" value="Protein kinase-like (PK-like)"/>
    <property type="match status" value="2"/>
</dbReference>
<feature type="domain" description="Protein kinase" evidence="2">
    <location>
        <begin position="391"/>
        <end position="661"/>
    </location>
</feature>
<protein>
    <recommendedName>
        <fullName evidence="2">Protein kinase domain-containing protein</fullName>
    </recommendedName>
</protein>
<dbReference type="InterPro" id="IPR017441">
    <property type="entry name" value="Protein_kinase_ATP_BS"/>
</dbReference>
<dbReference type="PROSITE" id="PS00107">
    <property type="entry name" value="PROTEIN_KINASE_ATP"/>
    <property type="match status" value="1"/>
</dbReference>
<feature type="domain" description="Protein kinase" evidence="2">
    <location>
        <begin position="91"/>
        <end position="349"/>
    </location>
</feature>
<dbReference type="PANTHER" id="PTHR48010:SF1">
    <property type="entry name" value="PROTEIN KINASE DOMAIN-CONTAINING PROTEIN"/>
    <property type="match status" value="1"/>
</dbReference>
<evidence type="ECO:0000259" key="2">
    <source>
        <dbReference type="PROSITE" id="PS50011"/>
    </source>
</evidence>
<keyword evidence="4" id="KW-1185">Reference proteome</keyword>
<feature type="binding site" evidence="1">
    <location>
        <position position="119"/>
    </location>
    <ligand>
        <name>ATP</name>
        <dbReference type="ChEBI" id="CHEBI:30616"/>
    </ligand>
</feature>
<dbReference type="PROSITE" id="PS50011">
    <property type="entry name" value="PROTEIN_KINASE_DOM"/>
    <property type="match status" value="2"/>
</dbReference>
<dbReference type="eggNOG" id="ENOG502QTFK">
    <property type="taxonomic scope" value="Eukaryota"/>
</dbReference>
<dbReference type="Proteomes" id="UP000030748">
    <property type="component" value="Unassembled WGS sequence"/>
</dbReference>
<keyword evidence="1" id="KW-0067">ATP-binding</keyword>
<evidence type="ECO:0000256" key="1">
    <source>
        <dbReference type="PROSITE-ProRule" id="PRU10141"/>
    </source>
</evidence>
<gene>
    <name evidence="3" type="ORF">MIMGU_mgv1a002270mg</name>
</gene>
<accession>A0A022QCK3</accession>
<dbReference type="AlphaFoldDB" id="A0A022QCK3"/>
<dbReference type="PANTHER" id="PTHR48010">
    <property type="entry name" value="OS05G0588300 PROTEIN"/>
    <property type="match status" value="1"/>
</dbReference>
<dbReference type="Gene3D" id="3.30.200.20">
    <property type="entry name" value="Phosphorylase Kinase, domain 1"/>
    <property type="match status" value="2"/>
</dbReference>
<evidence type="ECO:0000313" key="3">
    <source>
        <dbReference type="EMBL" id="EYU24958.1"/>
    </source>
</evidence>
<dbReference type="InterPro" id="IPR011009">
    <property type="entry name" value="Kinase-like_dom_sf"/>
</dbReference>
<keyword evidence="1" id="KW-0547">Nucleotide-binding</keyword>
<evidence type="ECO:0000313" key="4">
    <source>
        <dbReference type="Proteomes" id="UP000030748"/>
    </source>
</evidence>
<dbReference type="GO" id="GO:0004672">
    <property type="term" value="F:protein kinase activity"/>
    <property type="evidence" value="ECO:0007669"/>
    <property type="project" value="InterPro"/>
</dbReference>
<dbReference type="InterPro" id="IPR001245">
    <property type="entry name" value="Ser-Thr/Tyr_kinase_cat_dom"/>
</dbReference>
<proteinExistence type="predicted"/>
<dbReference type="EMBL" id="KI632098">
    <property type="protein sequence ID" value="EYU24958.1"/>
    <property type="molecule type" value="Genomic_DNA"/>
</dbReference>
<dbReference type="InterPro" id="IPR050994">
    <property type="entry name" value="At_inactive_RLKs"/>
</dbReference>
<dbReference type="Pfam" id="PF07714">
    <property type="entry name" value="PK_Tyr_Ser-Thr"/>
    <property type="match status" value="2"/>
</dbReference>
<organism evidence="3 4">
    <name type="scientific">Erythranthe guttata</name>
    <name type="common">Yellow monkey flower</name>
    <name type="synonym">Mimulus guttatus</name>
    <dbReference type="NCBI Taxonomy" id="4155"/>
    <lineage>
        <taxon>Eukaryota</taxon>
        <taxon>Viridiplantae</taxon>
        <taxon>Streptophyta</taxon>
        <taxon>Embryophyta</taxon>
        <taxon>Tracheophyta</taxon>
        <taxon>Spermatophyta</taxon>
        <taxon>Magnoliopsida</taxon>
        <taxon>eudicotyledons</taxon>
        <taxon>Gunneridae</taxon>
        <taxon>Pentapetalae</taxon>
        <taxon>asterids</taxon>
        <taxon>lamiids</taxon>
        <taxon>Lamiales</taxon>
        <taxon>Phrymaceae</taxon>
        <taxon>Erythranthe</taxon>
    </lineage>
</organism>